<dbReference type="FunFam" id="3.90.420.10:FF:000006">
    <property type="entry name" value="Sulfur dehydrogenase subunit SoxC"/>
    <property type="match status" value="1"/>
</dbReference>
<dbReference type="GO" id="GO:0020037">
    <property type="term" value="F:heme binding"/>
    <property type="evidence" value="ECO:0007669"/>
    <property type="project" value="TreeGrafter"/>
</dbReference>
<dbReference type="GO" id="GO:0006790">
    <property type="term" value="P:sulfur compound metabolic process"/>
    <property type="evidence" value="ECO:0007669"/>
    <property type="project" value="TreeGrafter"/>
</dbReference>
<dbReference type="PANTHER" id="PTHR19372">
    <property type="entry name" value="SULFITE REDUCTASE"/>
    <property type="match status" value="1"/>
</dbReference>
<dbReference type="PANTHER" id="PTHR19372:SF7">
    <property type="entry name" value="SULFITE OXIDASE, MITOCHONDRIAL"/>
    <property type="match status" value="1"/>
</dbReference>
<reference evidence="8" key="1">
    <citation type="submission" date="2017-10" db="EMBL/GenBank/DDBJ databases">
        <title>Completed PacBio SMRT sequence of Methylosinus trichosporium OB3b reveals presence of a third large plasmid.</title>
        <authorList>
            <person name="Charles T.C."/>
            <person name="Lynch M.D.J."/>
            <person name="Heil J.R."/>
            <person name="Cheng J."/>
        </authorList>
    </citation>
    <scope>NUCLEOTIDE SEQUENCE [LARGE SCALE GENOMIC DNA]</scope>
    <source>
        <strain evidence="8">OB3b</strain>
        <plasmid evidence="8">pob3b1</plasmid>
    </source>
</reference>
<dbReference type="InterPro" id="IPR006311">
    <property type="entry name" value="TAT_signal"/>
</dbReference>
<sequence>MKRRRRTPTPDLEQAAGAGLMHRRAFIAGAAIAGAVAAEPARAEGLAVEPWMTAPGSPFTGYGQPSRFEAGVARVFANPPNAPGSGAARTPLHRLQGMVTPNGLHFERSHSGVPDIDPDKHRLLIHGLVARPLVFSLETLSRYPMESQIAFIECGGNSAQLYQTEALDADAQRLHGLVSCAEWTGVRLSTLLDEAGVDPTALWVLAEGGDAAGMSRSVPIAKAMGDALVALYQNGERIRPSNGYPMRLLLPGYEGNMQVKWLRRLKLVETPAMTRDETAKYTLLRPDGSALQFVFAMEVKSVITQPSPELSLKEPGLYEISGLAWSGAGRIVKVEVSADGGRSWAEAHLQQPILSKALTRFRLGWRWDGGPAVLQSRATDEEGNVQPTREALLARRGARALYHFNGIASWGVAASGRVTHVYA</sequence>
<dbReference type="Pfam" id="PF00174">
    <property type="entry name" value="Oxidored_molyb"/>
    <property type="match status" value="1"/>
</dbReference>
<dbReference type="InterPro" id="IPR036374">
    <property type="entry name" value="OxRdtase_Mopterin-bd_sf"/>
</dbReference>
<geneLocation type="plasmid" evidence="8">
    <name>pob3b1</name>
</geneLocation>
<organism evidence="7 8">
    <name type="scientific">Methylosinus trichosporium (strain ATCC 35070 / NCIMB 11131 / UNIQEM 75 / OB3b)</name>
    <dbReference type="NCBI Taxonomy" id="595536"/>
    <lineage>
        <taxon>Bacteria</taxon>
        <taxon>Pseudomonadati</taxon>
        <taxon>Pseudomonadota</taxon>
        <taxon>Alphaproteobacteria</taxon>
        <taxon>Hyphomicrobiales</taxon>
        <taxon>Methylocystaceae</taxon>
        <taxon>Methylosinus</taxon>
    </lineage>
</organism>
<dbReference type="EMBL" id="CP023738">
    <property type="protein sequence ID" value="ATQ70681.1"/>
    <property type="molecule type" value="Genomic_DNA"/>
</dbReference>
<dbReference type="Gene3D" id="3.90.420.10">
    <property type="entry name" value="Oxidoreductase, molybdopterin-binding domain"/>
    <property type="match status" value="1"/>
</dbReference>
<dbReference type="RefSeq" id="WP_003612382.1">
    <property type="nucleotide sequence ID" value="NZ_ADVE02000002.1"/>
</dbReference>
<dbReference type="GO" id="GO:0008482">
    <property type="term" value="F:sulfite oxidase activity"/>
    <property type="evidence" value="ECO:0007669"/>
    <property type="project" value="TreeGrafter"/>
</dbReference>
<evidence type="ECO:0000256" key="4">
    <source>
        <dbReference type="ARBA" id="ARBA00023002"/>
    </source>
</evidence>
<keyword evidence="4" id="KW-0560">Oxidoreductase</keyword>
<dbReference type="FunFam" id="2.60.40.650:FF:000004">
    <property type="entry name" value="Sulfite oxidase, putative"/>
    <property type="match status" value="1"/>
</dbReference>
<keyword evidence="3" id="KW-0479">Metal-binding</keyword>
<dbReference type="Pfam" id="PF03404">
    <property type="entry name" value="Mo-co_dimer"/>
    <property type="match status" value="1"/>
</dbReference>
<dbReference type="InterPro" id="IPR000572">
    <property type="entry name" value="OxRdtase_Mopterin-bd_dom"/>
</dbReference>
<dbReference type="AlphaFoldDB" id="A0A2D2D6N4"/>
<name>A0A2D2D6N4_METT3</name>
<accession>A0A2D2D6N4</accession>
<evidence type="ECO:0000256" key="3">
    <source>
        <dbReference type="ARBA" id="ARBA00022723"/>
    </source>
</evidence>
<dbReference type="Gene3D" id="2.60.40.650">
    <property type="match status" value="1"/>
</dbReference>
<dbReference type="InterPro" id="IPR005066">
    <property type="entry name" value="MoCF_OxRdtse_dimer"/>
</dbReference>
<dbReference type="GO" id="GO:0030151">
    <property type="term" value="F:molybdenum ion binding"/>
    <property type="evidence" value="ECO:0007669"/>
    <property type="project" value="InterPro"/>
</dbReference>
<evidence type="ECO:0000313" key="7">
    <source>
        <dbReference type="EMBL" id="ATQ70681.1"/>
    </source>
</evidence>
<gene>
    <name evidence="7" type="primary">soxC</name>
    <name evidence="7" type="ORF">CQW49_22135</name>
</gene>
<dbReference type="PROSITE" id="PS51318">
    <property type="entry name" value="TAT"/>
    <property type="match status" value="1"/>
</dbReference>
<dbReference type="InterPro" id="IPR030835">
    <property type="entry name" value="Sulfite_DH_SoxC"/>
</dbReference>
<dbReference type="PRINTS" id="PR00407">
    <property type="entry name" value="EUMOPTERIN"/>
</dbReference>
<comment type="cofactor">
    <cofactor evidence="1">
        <name>Mo-molybdopterin</name>
        <dbReference type="ChEBI" id="CHEBI:71302"/>
    </cofactor>
</comment>
<keyword evidence="8" id="KW-1185">Reference proteome</keyword>
<dbReference type="NCBIfam" id="TIGR04555">
    <property type="entry name" value="sulfite_DH_soxC"/>
    <property type="match status" value="1"/>
</dbReference>
<evidence type="ECO:0000256" key="1">
    <source>
        <dbReference type="ARBA" id="ARBA00001924"/>
    </source>
</evidence>
<evidence type="ECO:0000313" key="8">
    <source>
        <dbReference type="Proteomes" id="UP000230709"/>
    </source>
</evidence>
<protein>
    <submittedName>
        <fullName evidence="7">Sulfite dehydrogenase</fullName>
    </submittedName>
</protein>
<evidence type="ECO:0000259" key="6">
    <source>
        <dbReference type="Pfam" id="PF03404"/>
    </source>
</evidence>
<dbReference type="SUPFAM" id="SSF56524">
    <property type="entry name" value="Oxidoreductase molybdopterin-binding domain"/>
    <property type="match status" value="1"/>
</dbReference>
<dbReference type="GO" id="GO:0043546">
    <property type="term" value="F:molybdopterin cofactor binding"/>
    <property type="evidence" value="ECO:0007669"/>
    <property type="project" value="TreeGrafter"/>
</dbReference>
<dbReference type="SUPFAM" id="SSF81296">
    <property type="entry name" value="E set domains"/>
    <property type="match status" value="1"/>
</dbReference>
<feature type="domain" description="Oxidoreductase molybdopterin-binding" evidence="5">
    <location>
        <begin position="110"/>
        <end position="272"/>
    </location>
</feature>
<keyword evidence="7" id="KW-0614">Plasmid</keyword>
<evidence type="ECO:0000259" key="5">
    <source>
        <dbReference type="Pfam" id="PF00174"/>
    </source>
</evidence>
<dbReference type="STRING" id="595536.GCA_000178815_00281"/>
<dbReference type="InterPro" id="IPR014756">
    <property type="entry name" value="Ig_E-set"/>
</dbReference>
<evidence type="ECO:0000256" key="2">
    <source>
        <dbReference type="ARBA" id="ARBA00022505"/>
    </source>
</evidence>
<dbReference type="Proteomes" id="UP000230709">
    <property type="component" value="Plasmid pOB3b1"/>
</dbReference>
<proteinExistence type="predicted"/>
<feature type="domain" description="Moybdenum cofactor oxidoreductase dimerisation" evidence="6">
    <location>
        <begin position="294"/>
        <end position="397"/>
    </location>
</feature>
<dbReference type="KEGG" id="mtw:CQW49_22135"/>
<keyword evidence="2" id="KW-0500">Molybdenum</keyword>
<dbReference type="InterPro" id="IPR008335">
    <property type="entry name" value="Mopterin_OxRdtase_euk"/>
</dbReference>